<evidence type="ECO:0000256" key="4">
    <source>
        <dbReference type="SAM" id="MobiDB-lite"/>
    </source>
</evidence>
<dbReference type="OrthoDB" id="5183775at2"/>
<sequence>MSAGLPESSAESTRRVLILGGTTEARALAGFLAASGDWWPVTALAGRTDGPRRPPGDLRTGGFGGPDGLAAYLADTGPVAVIDATHPFAARMGANAARACAVVGVPLLRLERSGWTADPDAGDRWTRVPDEAAAARAVAGAGSVFLALGRQALAPFAGLDETARVVVRSVDPLGPDTPLPCAVPIVARGPFDEADEAALLRDHGVTVLVCRDSGGADGRAKLMAARSLGVSVVMIDRPPRPKGVPAVHDGTAALAWLAGLAGLGSRRALAGPGPLAYHPRHDAGDGEQDG</sequence>
<dbReference type="AlphaFoldDB" id="A0A7X2D454"/>
<dbReference type="GO" id="GO:0009236">
    <property type="term" value="P:cobalamin biosynthetic process"/>
    <property type="evidence" value="ECO:0007669"/>
    <property type="project" value="UniProtKB-UniPathway"/>
</dbReference>
<dbReference type="PROSITE" id="PS51014">
    <property type="entry name" value="COBK_CBIJ"/>
    <property type="match status" value="1"/>
</dbReference>
<dbReference type="UniPathway" id="UPA00148"/>
<dbReference type="PANTHER" id="PTHR36925:SF1">
    <property type="entry name" value="COBALT-PRECORRIN-6A REDUCTASE"/>
    <property type="match status" value="1"/>
</dbReference>
<dbReference type="GO" id="GO:0016994">
    <property type="term" value="F:precorrin-6A reductase activity"/>
    <property type="evidence" value="ECO:0007669"/>
    <property type="project" value="InterPro"/>
</dbReference>
<keyword evidence="6" id="KW-1185">Reference proteome</keyword>
<dbReference type="NCBIfam" id="NF005968">
    <property type="entry name" value="PRK08057.1-2"/>
    <property type="match status" value="1"/>
</dbReference>
<protein>
    <submittedName>
        <fullName evidence="5">Cobalt-precorrin-6A reductase</fullName>
        <ecNumber evidence="5">1.3.1.106</ecNumber>
    </submittedName>
</protein>
<keyword evidence="3 5" id="KW-0560">Oxidoreductase</keyword>
<dbReference type="InterPro" id="IPR003723">
    <property type="entry name" value="Precorrin-6x_reduct"/>
</dbReference>
<evidence type="ECO:0000256" key="1">
    <source>
        <dbReference type="ARBA" id="ARBA00004953"/>
    </source>
</evidence>
<accession>A0A7X2D454</accession>
<name>A0A7X2D454_9PROT</name>
<evidence type="ECO:0000313" key="6">
    <source>
        <dbReference type="Proteomes" id="UP000434582"/>
    </source>
</evidence>
<evidence type="ECO:0000313" key="5">
    <source>
        <dbReference type="EMBL" id="MQX38064.1"/>
    </source>
</evidence>
<reference evidence="5 6" key="1">
    <citation type="submission" date="2019-10" db="EMBL/GenBank/DDBJ databases">
        <title>Draft whole-genome sequence of the purple nonsulfur photosynthetic bacterium Roseospira navarrensis DSM 15114.</title>
        <authorList>
            <person name="Kyndt J.A."/>
            <person name="Meyer T.E."/>
        </authorList>
    </citation>
    <scope>NUCLEOTIDE SEQUENCE [LARGE SCALE GENOMIC DNA]</scope>
    <source>
        <strain evidence="5 6">DSM 15114</strain>
    </source>
</reference>
<dbReference type="PANTHER" id="PTHR36925">
    <property type="entry name" value="COBALT-PRECORRIN-6A REDUCTASE"/>
    <property type="match status" value="1"/>
</dbReference>
<dbReference type="EMBL" id="WIVE01000068">
    <property type="protein sequence ID" value="MQX38064.1"/>
    <property type="molecule type" value="Genomic_DNA"/>
</dbReference>
<keyword evidence="2" id="KW-0169">Cobalamin biosynthesis</keyword>
<comment type="caution">
    <text evidence="5">The sequence shown here is derived from an EMBL/GenBank/DDBJ whole genome shotgun (WGS) entry which is preliminary data.</text>
</comment>
<dbReference type="Pfam" id="PF02571">
    <property type="entry name" value="CbiJ"/>
    <property type="match status" value="1"/>
</dbReference>
<organism evidence="5 6">
    <name type="scientific">Roseospira navarrensis</name>
    <dbReference type="NCBI Taxonomy" id="140058"/>
    <lineage>
        <taxon>Bacteria</taxon>
        <taxon>Pseudomonadati</taxon>
        <taxon>Pseudomonadota</taxon>
        <taxon>Alphaproteobacteria</taxon>
        <taxon>Rhodospirillales</taxon>
        <taxon>Rhodospirillaceae</taxon>
        <taxon>Roseospira</taxon>
    </lineage>
</organism>
<gene>
    <name evidence="5" type="ORF">GHC57_16215</name>
</gene>
<evidence type="ECO:0000256" key="3">
    <source>
        <dbReference type="ARBA" id="ARBA00023002"/>
    </source>
</evidence>
<comment type="pathway">
    <text evidence="1">Cofactor biosynthesis; adenosylcobalamin biosynthesis.</text>
</comment>
<proteinExistence type="predicted"/>
<dbReference type="Proteomes" id="UP000434582">
    <property type="component" value="Unassembled WGS sequence"/>
</dbReference>
<evidence type="ECO:0000256" key="2">
    <source>
        <dbReference type="ARBA" id="ARBA00022573"/>
    </source>
</evidence>
<feature type="region of interest" description="Disordered" evidence="4">
    <location>
        <begin position="271"/>
        <end position="290"/>
    </location>
</feature>
<dbReference type="EC" id="1.3.1.106" evidence="5"/>